<feature type="compositionally biased region" description="Low complexity" evidence="1">
    <location>
        <begin position="43"/>
        <end position="52"/>
    </location>
</feature>
<proteinExistence type="predicted"/>
<evidence type="ECO:0000256" key="1">
    <source>
        <dbReference type="SAM" id="MobiDB-lite"/>
    </source>
</evidence>
<feature type="region of interest" description="Disordered" evidence="1">
    <location>
        <begin position="33"/>
        <end position="74"/>
    </location>
</feature>
<organism evidence="2 3">
    <name type="scientific">Roseateles depolymerans</name>
    <dbReference type="NCBI Taxonomy" id="76731"/>
    <lineage>
        <taxon>Bacteria</taxon>
        <taxon>Pseudomonadati</taxon>
        <taxon>Pseudomonadota</taxon>
        <taxon>Betaproteobacteria</taxon>
        <taxon>Burkholderiales</taxon>
        <taxon>Sphaerotilaceae</taxon>
        <taxon>Roseateles</taxon>
    </lineage>
</organism>
<protein>
    <submittedName>
        <fullName evidence="2">Uncharacterized protein</fullName>
    </submittedName>
</protein>
<gene>
    <name evidence="2" type="ORF">DI603_20545</name>
</gene>
<evidence type="ECO:0000313" key="2">
    <source>
        <dbReference type="EMBL" id="PZP27888.1"/>
    </source>
</evidence>
<reference evidence="2 3" key="1">
    <citation type="submission" date="2017-08" db="EMBL/GenBank/DDBJ databases">
        <title>Infants hospitalized years apart are colonized by the same room-sourced microbial strains.</title>
        <authorList>
            <person name="Brooks B."/>
            <person name="Olm M.R."/>
            <person name="Firek B.A."/>
            <person name="Baker R."/>
            <person name="Thomas B.C."/>
            <person name="Morowitz M.J."/>
            <person name="Banfield J.F."/>
        </authorList>
    </citation>
    <scope>NUCLEOTIDE SEQUENCE [LARGE SCALE GENOMIC DNA]</scope>
    <source>
        <strain evidence="2">S2_012_000_R2_81</strain>
    </source>
</reference>
<name>A0A2W5DB85_9BURK</name>
<dbReference type="EMBL" id="QFOD01000026">
    <property type="protein sequence ID" value="PZP27888.1"/>
    <property type="molecule type" value="Genomic_DNA"/>
</dbReference>
<evidence type="ECO:0000313" key="3">
    <source>
        <dbReference type="Proteomes" id="UP000249633"/>
    </source>
</evidence>
<accession>A0A2W5DB85</accession>
<dbReference type="Proteomes" id="UP000249633">
    <property type="component" value="Unassembled WGS sequence"/>
</dbReference>
<comment type="caution">
    <text evidence="2">The sequence shown here is derived from an EMBL/GenBank/DDBJ whole genome shotgun (WGS) entry which is preliminary data.</text>
</comment>
<sequence>MNMIWLLLILAVALIVYSALRFDVLIARWRELTRPGGDARDGPPATATPPATGMRPHEAPPGHKPDYHRSGRRH</sequence>
<feature type="compositionally biased region" description="Basic and acidic residues" evidence="1">
    <location>
        <begin position="55"/>
        <end position="74"/>
    </location>
</feature>
<dbReference type="AlphaFoldDB" id="A0A2W5DB85"/>